<dbReference type="OrthoDB" id="9803104at2"/>
<keyword evidence="2" id="KW-0223">Dioxygenase</keyword>
<dbReference type="AlphaFoldDB" id="E8X151"/>
<dbReference type="EMBL" id="CP002480">
    <property type="protein sequence ID" value="ADW67917.1"/>
    <property type="molecule type" value="Genomic_DNA"/>
</dbReference>
<dbReference type="STRING" id="1198114.AciX9_0849"/>
<organism evidence="3">
    <name type="scientific">Granulicella tundricola (strain ATCC BAA-1859 / DSM 23138 / MP5ACTX9)</name>
    <dbReference type="NCBI Taxonomy" id="1198114"/>
    <lineage>
        <taxon>Bacteria</taxon>
        <taxon>Pseudomonadati</taxon>
        <taxon>Acidobacteriota</taxon>
        <taxon>Terriglobia</taxon>
        <taxon>Terriglobales</taxon>
        <taxon>Acidobacteriaceae</taxon>
        <taxon>Granulicella</taxon>
    </lineage>
</organism>
<accession>E8X151</accession>
<dbReference type="InterPro" id="IPR029068">
    <property type="entry name" value="Glyas_Bleomycin-R_OHBP_Dase"/>
</dbReference>
<reference evidence="3" key="1">
    <citation type="submission" date="2011-01" db="EMBL/GenBank/DDBJ databases">
        <title>Complete sequence of chromosome of Acidobacterium sp. MP5ACTX9.</title>
        <authorList>
            <consortium name="US DOE Joint Genome Institute"/>
            <person name="Lucas S."/>
            <person name="Copeland A."/>
            <person name="Lapidus A."/>
            <person name="Cheng J.-F."/>
            <person name="Goodwin L."/>
            <person name="Pitluck S."/>
            <person name="Teshima H."/>
            <person name="Detter J.C."/>
            <person name="Han C."/>
            <person name="Tapia R."/>
            <person name="Land M."/>
            <person name="Hauser L."/>
            <person name="Kyrpides N."/>
            <person name="Ivanova N."/>
            <person name="Ovchinnikova G."/>
            <person name="Pagani I."/>
            <person name="Rawat S.R."/>
            <person name="Mannisto M."/>
            <person name="Haggblom M.M."/>
            <person name="Woyke T."/>
        </authorList>
    </citation>
    <scope>NUCLEOTIDE SEQUENCE [LARGE SCALE GENOMIC DNA]</scope>
    <source>
        <strain evidence="3">MP5ACTX9</strain>
    </source>
</reference>
<feature type="domain" description="VOC" evidence="1">
    <location>
        <begin position="4"/>
        <end position="122"/>
    </location>
</feature>
<dbReference type="InterPro" id="IPR004360">
    <property type="entry name" value="Glyas_Fos-R_dOase_dom"/>
</dbReference>
<dbReference type="Pfam" id="PF00903">
    <property type="entry name" value="Glyoxalase"/>
    <property type="match status" value="1"/>
</dbReference>
<dbReference type="Proteomes" id="UP000000343">
    <property type="component" value="Chromosome"/>
</dbReference>
<dbReference type="eggNOG" id="COG0346">
    <property type="taxonomic scope" value="Bacteria"/>
</dbReference>
<keyword evidence="2" id="KW-0560">Oxidoreductase</keyword>
<evidence type="ECO:0000259" key="1">
    <source>
        <dbReference type="PROSITE" id="PS51819"/>
    </source>
</evidence>
<dbReference type="Gene3D" id="3.10.180.10">
    <property type="entry name" value="2,3-Dihydroxybiphenyl 1,2-Dioxygenase, domain 1"/>
    <property type="match status" value="1"/>
</dbReference>
<gene>
    <name evidence="2" type="ordered locus">AciX9_0849</name>
</gene>
<dbReference type="SUPFAM" id="SSF54593">
    <property type="entry name" value="Glyoxalase/Bleomycin resistance protein/Dihydroxybiphenyl dioxygenase"/>
    <property type="match status" value="1"/>
</dbReference>
<dbReference type="HOGENOM" id="CLU_046006_15_4_0"/>
<dbReference type="RefSeq" id="WP_013579242.1">
    <property type="nucleotide sequence ID" value="NC_015064.1"/>
</dbReference>
<dbReference type="GO" id="GO:0051213">
    <property type="term" value="F:dioxygenase activity"/>
    <property type="evidence" value="ECO:0007669"/>
    <property type="project" value="UniProtKB-KW"/>
</dbReference>
<proteinExistence type="predicted"/>
<sequence length="122" mass="13288">MTIKLAIPILPAADVQTSLDWWTTIAGFTRTHADANPPTYAGIACDNTHLHIARITDPIVARTVGEQTMVRVVVEDIQAFYAAYKQRGGIIHPNGDLSTKPWGTTEFAAHDPNGICVTFQNS</sequence>
<evidence type="ECO:0000313" key="3">
    <source>
        <dbReference type="Proteomes" id="UP000000343"/>
    </source>
</evidence>
<name>E8X151_GRATM</name>
<dbReference type="PROSITE" id="PS51819">
    <property type="entry name" value="VOC"/>
    <property type="match status" value="1"/>
</dbReference>
<evidence type="ECO:0000313" key="2">
    <source>
        <dbReference type="EMBL" id="ADW67917.1"/>
    </source>
</evidence>
<dbReference type="InterPro" id="IPR037523">
    <property type="entry name" value="VOC_core"/>
</dbReference>
<protein>
    <submittedName>
        <fullName evidence="2">Glyoxalase/bleomycin resistance protein/dioxygenase</fullName>
    </submittedName>
</protein>
<keyword evidence="3" id="KW-1185">Reference proteome</keyword>
<dbReference type="KEGG" id="acm:AciX9_0849"/>
<dbReference type="PaxDb" id="1198114-AciX9_0849"/>